<feature type="region of interest" description="Disordered" evidence="22">
    <location>
        <begin position="130"/>
        <end position="391"/>
    </location>
</feature>
<evidence type="ECO:0000256" key="6">
    <source>
        <dbReference type="ARBA" id="ARBA00022527"/>
    </source>
</evidence>
<evidence type="ECO:0000256" key="22">
    <source>
        <dbReference type="SAM" id="MobiDB-lite"/>
    </source>
</evidence>
<dbReference type="InterPro" id="IPR011009">
    <property type="entry name" value="Kinase-like_dom_sf"/>
</dbReference>
<feature type="compositionally biased region" description="Basic and acidic residues" evidence="22">
    <location>
        <begin position="139"/>
        <end position="162"/>
    </location>
</feature>
<keyword evidence="25" id="KW-1185">Reference proteome</keyword>
<dbReference type="PROSITE" id="PS00108">
    <property type="entry name" value="PROTEIN_KINASE_ST"/>
    <property type="match status" value="1"/>
</dbReference>
<dbReference type="SUPFAM" id="SSF56112">
    <property type="entry name" value="Protein kinase-like (PK-like)"/>
    <property type="match status" value="1"/>
</dbReference>
<evidence type="ECO:0000256" key="5">
    <source>
        <dbReference type="ARBA" id="ARBA00022499"/>
    </source>
</evidence>
<keyword evidence="16" id="KW-0508">mRNA splicing</keyword>
<dbReference type="OMA" id="YMEIDAQ"/>
<keyword evidence="5" id="KW-1017">Isopeptide bond</keyword>
<evidence type="ECO:0000256" key="16">
    <source>
        <dbReference type="ARBA" id="ARBA00023187"/>
    </source>
</evidence>
<evidence type="ECO:0000256" key="14">
    <source>
        <dbReference type="ARBA" id="ARBA00022843"/>
    </source>
</evidence>
<dbReference type="AlphaFoldDB" id="A0A1Y1IG26"/>
<proteinExistence type="inferred from homology"/>
<dbReference type="SMART" id="SM00220">
    <property type="entry name" value="S_TKc"/>
    <property type="match status" value="1"/>
</dbReference>
<keyword evidence="9" id="KW-0808">Transferase</keyword>
<keyword evidence="6" id="KW-0723">Serine/threonine-protein kinase</keyword>
<evidence type="ECO:0000256" key="18">
    <source>
        <dbReference type="ARBA" id="ARBA00023596"/>
    </source>
</evidence>
<feature type="region of interest" description="Disordered" evidence="22">
    <location>
        <begin position="1"/>
        <end position="108"/>
    </location>
</feature>
<evidence type="ECO:0000256" key="17">
    <source>
        <dbReference type="ARBA" id="ARBA00023242"/>
    </source>
</evidence>
<dbReference type="InterPro" id="IPR044092">
    <property type="entry name" value="STKc_PRP4"/>
</dbReference>
<dbReference type="InterPro" id="IPR050494">
    <property type="entry name" value="Ser_Thr_dual-spec_kinase"/>
</dbReference>
<feature type="compositionally biased region" description="Basic and acidic residues" evidence="22">
    <location>
        <begin position="215"/>
        <end position="248"/>
    </location>
</feature>
<dbReference type="GO" id="GO:0004674">
    <property type="term" value="F:protein serine/threonine kinase activity"/>
    <property type="evidence" value="ECO:0000318"/>
    <property type="project" value="GO_Central"/>
</dbReference>
<dbReference type="Proteomes" id="UP000054558">
    <property type="component" value="Unassembled WGS sequence"/>
</dbReference>
<evidence type="ECO:0000256" key="10">
    <source>
        <dbReference type="ARBA" id="ARBA00022728"/>
    </source>
</evidence>
<feature type="compositionally biased region" description="Basic and acidic residues" evidence="22">
    <location>
        <begin position="1"/>
        <end position="35"/>
    </location>
</feature>
<gene>
    <name evidence="24" type="ORF">KFL_003280130</name>
</gene>
<evidence type="ECO:0000256" key="21">
    <source>
        <dbReference type="ARBA" id="ARBA00046964"/>
    </source>
</evidence>
<keyword evidence="17" id="KW-0539">Nucleus</keyword>
<evidence type="ECO:0000256" key="11">
    <source>
        <dbReference type="ARBA" id="ARBA00022741"/>
    </source>
</evidence>
<feature type="region of interest" description="Disordered" evidence="22">
    <location>
        <begin position="458"/>
        <end position="477"/>
    </location>
</feature>
<keyword evidence="11" id="KW-0547">Nucleotide-binding</keyword>
<comment type="subunit">
    <text evidence="21">Interacts with CLK1 C-terminus. Associates with the U5 snRNP and NCOR1 deacetylase complexes. Identified in the spliceosome C complex.</text>
</comment>
<evidence type="ECO:0000256" key="1">
    <source>
        <dbReference type="ARBA" id="ARBA00004123"/>
    </source>
</evidence>
<reference evidence="24 25" key="1">
    <citation type="journal article" date="2014" name="Nat. Commun.">
        <title>Klebsormidium flaccidum genome reveals primary factors for plant terrestrial adaptation.</title>
        <authorList>
            <person name="Hori K."/>
            <person name="Maruyama F."/>
            <person name="Fujisawa T."/>
            <person name="Togashi T."/>
            <person name="Yamamoto N."/>
            <person name="Seo M."/>
            <person name="Sato S."/>
            <person name="Yamada T."/>
            <person name="Mori H."/>
            <person name="Tajima N."/>
            <person name="Moriyama T."/>
            <person name="Ikeuchi M."/>
            <person name="Watanabe M."/>
            <person name="Wada H."/>
            <person name="Kobayashi K."/>
            <person name="Saito M."/>
            <person name="Masuda T."/>
            <person name="Sasaki-Sekimoto Y."/>
            <person name="Mashiguchi K."/>
            <person name="Awai K."/>
            <person name="Shimojima M."/>
            <person name="Masuda S."/>
            <person name="Iwai M."/>
            <person name="Nobusawa T."/>
            <person name="Narise T."/>
            <person name="Kondo S."/>
            <person name="Saito H."/>
            <person name="Sato R."/>
            <person name="Murakawa M."/>
            <person name="Ihara Y."/>
            <person name="Oshima-Yamada Y."/>
            <person name="Ohtaka K."/>
            <person name="Satoh M."/>
            <person name="Sonobe K."/>
            <person name="Ishii M."/>
            <person name="Ohtani R."/>
            <person name="Kanamori-Sato M."/>
            <person name="Honoki R."/>
            <person name="Miyazaki D."/>
            <person name="Mochizuki H."/>
            <person name="Umetsu J."/>
            <person name="Higashi K."/>
            <person name="Shibata D."/>
            <person name="Kamiya Y."/>
            <person name="Sato N."/>
            <person name="Nakamura Y."/>
            <person name="Tabata S."/>
            <person name="Ida S."/>
            <person name="Kurokawa K."/>
            <person name="Ohta H."/>
        </authorList>
    </citation>
    <scope>NUCLEOTIDE SEQUENCE [LARGE SCALE GENOMIC DNA]</scope>
    <source>
        <strain evidence="24 25">NIES-2285</strain>
    </source>
</reference>
<comment type="similarity">
    <text evidence="18">Belongs to the protein kinase superfamily. CMGC Ser/Thr protein kinase family.</text>
</comment>
<dbReference type="CDD" id="cd14135">
    <property type="entry name" value="STKc_PRP4"/>
    <property type="match status" value="1"/>
</dbReference>
<feature type="compositionally biased region" description="Basic residues" evidence="22">
    <location>
        <begin position="52"/>
        <end position="62"/>
    </location>
</feature>
<evidence type="ECO:0000256" key="8">
    <source>
        <dbReference type="ARBA" id="ARBA00022664"/>
    </source>
</evidence>
<keyword evidence="14" id="KW-0832">Ubl conjugation</keyword>
<feature type="region of interest" description="Disordered" evidence="22">
    <location>
        <begin position="494"/>
        <end position="514"/>
    </location>
</feature>
<dbReference type="FunFam" id="1.10.510.10:FF:000078">
    <property type="entry name" value="Serine/threonine-protein kinase PRP4 homolog"/>
    <property type="match status" value="1"/>
</dbReference>
<dbReference type="PANTHER" id="PTHR24058:SF103">
    <property type="entry name" value="SERINE_THREONINE-PROTEIN KINASE PRP4 HOMOLOG"/>
    <property type="match status" value="1"/>
</dbReference>
<evidence type="ECO:0000256" key="19">
    <source>
        <dbReference type="ARBA" id="ARBA00023637"/>
    </source>
</evidence>
<dbReference type="EC" id="2.7.11.1" evidence="3"/>
<organism evidence="24 25">
    <name type="scientific">Klebsormidium nitens</name>
    <name type="common">Green alga</name>
    <name type="synonym">Ulothrix nitens</name>
    <dbReference type="NCBI Taxonomy" id="105231"/>
    <lineage>
        <taxon>Eukaryota</taxon>
        <taxon>Viridiplantae</taxon>
        <taxon>Streptophyta</taxon>
        <taxon>Klebsormidiophyceae</taxon>
        <taxon>Klebsormidiales</taxon>
        <taxon>Klebsormidiaceae</taxon>
        <taxon>Klebsormidium</taxon>
    </lineage>
</organism>
<keyword evidence="10" id="KW-0747">Spliceosome</keyword>
<evidence type="ECO:0000256" key="13">
    <source>
        <dbReference type="ARBA" id="ARBA00022840"/>
    </source>
</evidence>
<dbReference type="PROSITE" id="PS50011">
    <property type="entry name" value="PROTEIN_KINASE_DOM"/>
    <property type="match status" value="1"/>
</dbReference>
<feature type="domain" description="Protein kinase" evidence="23">
    <location>
        <begin position="589"/>
        <end position="906"/>
    </location>
</feature>
<evidence type="ECO:0000256" key="2">
    <source>
        <dbReference type="ARBA" id="ARBA00004286"/>
    </source>
</evidence>
<dbReference type="Gene3D" id="3.30.200.20">
    <property type="entry name" value="Phosphorylase Kinase, domain 1"/>
    <property type="match status" value="1"/>
</dbReference>
<evidence type="ECO:0000256" key="3">
    <source>
        <dbReference type="ARBA" id="ARBA00012513"/>
    </source>
</evidence>
<keyword evidence="13" id="KW-0067">ATP-binding</keyword>
<evidence type="ECO:0000259" key="23">
    <source>
        <dbReference type="PROSITE" id="PS50011"/>
    </source>
</evidence>
<evidence type="ECO:0000256" key="12">
    <source>
        <dbReference type="ARBA" id="ARBA00022777"/>
    </source>
</evidence>
<keyword evidence="15" id="KW-0007">Acetylation</keyword>
<accession>A0A1Y1IG26</accession>
<dbReference type="InterPro" id="IPR008271">
    <property type="entry name" value="Ser/Thr_kinase_AS"/>
</dbReference>
<feature type="compositionally biased region" description="Basic and acidic residues" evidence="22">
    <location>
        <begin position="373"/>
        <end position="391"/>
    </location>
</feature>
<evidence type="ECO:0000256" key="9">
    <source>
        <dbReference type="ARBA" id="ARBA00022679"/>
    </source>
</evidence>
<comment type="subcellular location">
    <subcellularLocation>
        <location evidence="2">Chromosome</location>
    </subcellularLocation>
    <subcellularLocation>
        <location evidence="1">Nucleus</location>
    </subcellularLocation>
</comment>
<evidence type="ECO:0000256" key="4">
    <source>
        <dbReference type="ARBA" id="ARBA00022454"/>
    </source>
</evidence>
<keyword evidence="8" id="KW-0507">mRNA processing</keyword>
<dbReference type="STRING" id="105231.A0A1Y1IG26"/>
<feature type="compositionally biased region" description="Basic and acidic residues" evidence="22">
    <location>
        <begin position="90"/>
        <end position="101"/>
    </location>
</feature>
<evidence type="ECO:0000256" key="15">
    <source>
        <dbReference type="ARBA" id="ARBA00022990"/>
    </source>
</evidence>
<dbReference type="GO" id="GO:0005524">
    <property type="term" value="F:ATP binding"/>
    <property type="evidence" value="ECO:0007669"/>
    <property type="project" value="UniProtKB-KW"/>
</dbReference>
<name>A0A1Y1IG26_KLENI</name>
<dbReference type="EMBL" id="DF237277">
    <property type="protein sequence ID" value="GAQ87058.1"/>
    <property type="molecule type" value="Genomic_DNA"/>
</dbReference>
<evidence type="ECO:0000256" key="7">
    <source>
        <dbReference type="ARBA" id="ARBA00022553"/>
    </source>
</evidence>
<feature type="compositionally biased region" description="Basic and acidic residues" evidence="22">
    <location>
        <begin position="305"/>
        <end position="362"/>
    </location>
</feature>
<dbReference type="GO" id="GO:0045292">
    <property type="term" value="P:mRNA cis splicing, via spliceosome"/>
    <property type="evidence" value="ECO:0007669"/>
    <property type="project" value="InterPro"/>
</dbReference>
<dbReference type="Gene3D" id="1.10.510.10">
    <property type="entry name" value="Transferase(Phosphotransferase) domain 1"/>
    <property type="match status" value="1"/>
</dbReference>
<keyword evidence="7" id="KW-0597">Phosphoprotein</keyword>
<keyword evidence="4" id="KW-0158">Chromosome</keyword>
<feature type="compositionally biased region" description="Basic and acidic residues" evidence="22">
    <location>
        <begin position="180"/>
        <end position="206"/>
    </location>
</feature>
<dbReference type="InterPro" id="IPR000719">
    <property type="entry name" value="Prot_kinase_dom"/>
</dbReference>
<protein>
    <recommendedName>
        <fullName evidence="19">Serine/threonine-protein kinase PRP4 homolog</fullName>
        <ecNumber evidence="3">2.7.11.1</ecNumber>
    </recommendedName>
    <alternativeName>
        <fullName evidence="20">PRP4 pre-mRNA-processing factor 4 homolog</fullName>
    </alternativeName>
</protein>
<dbReference type="PANTHER" id="PTHR24058">
    <property type="entry name" value="DUAL SPECIFICITY PROTEIN KINASE"/>
    <property type="match status" value="1"/>
</dbReference>
<dbReference type="GO" id="GO:0005681">
    <property type="term" value="C:spliceosomal complex"/>
    <property type="evidence" value="ECO:0007669"/>
    <property type="project" value="UniProtKB-KW"/>
</dbReference>
<evidence type="ECO:0000313" key="25">
    <source>
        <dbReference type="Proteomes" id="UP000054558"/>
    </source>
</evidence>
<sequence>MVDGEVTGREDRVSSQMERDTERKNRDKDRDEERKHKDRKKDRDGEDEEERRRRKKRHREKKRLREEAKLAHPAAGKDDEEGEIVQSEAVEEKKDRAERSPLLEPGEINEALQKPGLACSVSNGVTRVFSSSQVNALDAVKEKKSPGRGRSQEEKPLTHDLDAPDTGMQMLLSAYSERGAAAEKDAEKKRQELGEKEERPMKDADRGHRHRSRERRAERGGSEEARTSERGEERPRHRSRDRSSRKMENGSPDRTSIRSKSRESMRSRGRSPVGRPQSRDGTLERRRHRSRSRDSVLEPPPPPPRRRDLSIDRVRESSPARRGSREPSYRRGDKERQADYRGSRDDYSSRRSESRSRREDSRAPSTRVDPEEELRRKVEEEQKRKKEEEEFKARVARQLEEQQEAEVDPEKVLEESRKRREAILAKYRQQKAEQGALQAPAGEKSRFAPLQAVDGGAAGTANGASVAEGTGLPLHGPSQPAIPVAVLTGSAPDTRMTDAETSTPANENGHRHDSGQMDAVSYQETASDVGKVQEGGDMFSDDMFGDTPVTGRKLVTANGAMVDAGLVDNWDDPDGYYTFRIGEVLDKRYEVLSSHGRGVFSSVVRARDRLAKAGEPQEVAIKIIRNNETMFKAGQQELVILRKLSGADPENRRHCVRLLTSFEYRDHLCLVFESLNMNLREVLKKFGRNIGLNLSAVRAYAQQLFIALKHLKNCGVLHADIKPDNMLVNEQKNMLKLCDFGSAMFNGDNEITPYLVSRFYRSPEVILGLTYDHAMDMWSIGCCLYELYTGKILFPGNSNNEMLKLMMELKGPFPKKMLKKAAFAERHFDQDFTFGVIEEDPVTRKSIKRIMTNLKGKDLGVLLQGSARGSEDKALLTNFKDLLERVLTLDPEKRLDVSAALKHPFISGK</sequence>
<dbReference type="FunFam" id="3.30.200.20:FF:000123">
    <property type="entry name" value="serine/threonine-protein kinase PRP4 homolog"/>
    <property type="match status" value="1"/>
</dbReference>
<keyword evidence="12 24" id="KW-0418">Kinase</keyword>
<evidence type="ECO:0000313" key="24">
    <source>
        <dbReference type="EMBL" id="GAQ87058.1"/>
    </source>
</evidence>
<dbReference type="GO" id="GO:0005694">
    <property type="term" value="C:chromosome"/>
    <property type="evidence" value="ECO:0007669"/>
    <property type="project" value="UniProtKB-SubCell"/>
</dbReference>
<dbReference type="Pfam" id="PF00069">
    <property type="entry name" value="Pkinase"/>
    <property type="match status" value="1"/>
</dbReference>
<evidence type="ECO:0000256" key="20">
    <source>
        <dbReference type="ARBA" id="ARBA00031858"/>
    </source>
</evidence>
<dbReference type="OrthoDB" id="3967at2759"/>